<dbReference type="AlphaFoldDB" id="A0A2I1GD56"/>
<sequence length="265" mass="31090">MNENLIRYNDDGTVNVPFENIITVDRVKGAIDYIEWKTNKGETKFTNRINDILHLISIGEEYIKEIESGLSNKENNWTIQLTIQVIKQNISCDREGYLPSGNGFKRICQYANTQLWNPLAMIDKHRPSKIAIQNLLRRSRSIKQCEELAIEYTEFVNSLNLTDNVKQKIINDFRNNWICDEWILDQLKQTIVKFYGLKLNRENITEFSDETSFEAGLSTFFNAQSIEQEDQLERISSDKLRRLNLGRLHFLMGYIKAMNNNITFY</sequence>
<dbReference type="Proteomes" id="UP000234323">
    <property type="component" value="Unassembled WGS sequence"/>
</dbReference>
<reference evidence="1 2" key="1">
    <citation type="submission" date="2015-10" db="EMBL/GenBank/DDBJ databases">
        <title>Genome analyses suggest a sexual origin of heterokaryosis in a supposedly ancient asexual fungus.</title>
        <authorList>
            <person name="Ropars J."/>
            <person name="Sedzielewska K."/>
            <person name="Noel J."/>
            <person name="Charron P."/>
            <person name="Farinelli L."/>
            <person name="Marton T."/>
            <person name="Kruger M."/>
            <person name="Pelin A."/>
            <person name="Brachmann A."/>
            <person name="Corradi N."/>
        </authorList>
    </citation>
    <scope>NUCLEOTIDE SEQUENCE [LARGE SCALE GENOMIC DNA]</scope>
    <source>
        <strain evidence="1 2">A4</strain>
    </source>
</reference>
<keyword evidence="2" id="KW-1185">Reference proteome</keyword>
<organism evidence="1 2">
    <name type="scientific">Rhizophagus irregularis</name>
    <dbReference type="NCBI Taxonomy" id="588596"/>
    <lineage>
        <taxon>Eukaryota</taxon>
        <taxon>Fungi</taxon>
        <taxon>Fungi incertae sedis</taxon>
        <taxon>Mucoromycota</taxon>
        <taxon>Glomeromycotina</taxon>
        <taxon>Glomeromycetes</taxon>
        <taxon>Glomerales</taxon>
        <taxon>Glomeraceae</taxon>
        <taxon>Rhizophagus</taxon>
    </lineage>
</organism>
<evidence type="ECO:0000313" key="1">
    <source>
        <dbReference type="EMBL" id="PKY44550.1"/>
    </source>
</evidence>
<gene>
    <name evidence="1" type="ORF">RhiirA4_458894</name>
</gene>
<name>A0A2I1GD56_9GLOM</name>
<comment type="caution">
    <text evidence="1">The sequence shown here is derived from an EMBL/GenBank/DDBJ whole genome shotgun (WGS) entry which is preliminary data.</text>
</comment>
<proteinExistence type="predicted"/>
<evidence type="ECO:0000313" key="2">
    <source>
        <dbReference type="Proteomes" id="UP000234323"/>
    </source>
</evidence>
<dbReference type="VEuPathDB" id="FungiDB:RhiirFUN_020764"/>
<accession>A0A2I1GD56</accession>
<dbReference type="EMBL" id="LLXI01000331">
    <property type="protein sequence ID" value="PKY44550.1"/>
    <property type="molecule type" value="Genomic_DNA"/>
</dbReference>
<protein>
    <submittedName>
        <fullName evidence="1">Uncharacterized protein</fullName>
    </submittedName>
</protein>